<protein>
    <recommendedName>
        <fullName evidence="3 11">Origin recognition complex subunit 1</fullName>
    </recommendedName>
</protein>
<dbReference type="Proteomes" id="UP001516400">
    <property type="component" value="Unassembled WGS sequence"/>
</dbReference>
<evidence type="ECO:0000313" key="15">
    <source>
        <dbReference type="Proteomes" id="UP001516400"/>
    </source>
</evidence>
<comment type="function">
    <text evidence="11">Component of the origin recognition complex (ORC) that binds origins of replication. DNA-binding is ATP-dependent, however specific DNA sequences that define origins of replication have not been identified so far. ORC is required to assemble the pre-replication complex necessary to initiate DNA replication.</text>
</comment>
<evidence type="ECO:0000256" key="6">
    <source>
        <dbReference type="ARBA" id="ARBA00022741"/>
    </source>
</evidence>
<keyword evidence="7 11" id="KW-0067">ATP-binding</keyword>
<evidence type="ECO:0000256" key="9">
    <source>
        <dbReference type="ARBA" id="ARBA00023125"/>
    </source>
</evidence>
<keyword evidence="8" id="KW-0460">Magnesium</keyword>
<dbReference type="Pfam" id="PF17872">
    <property type="entry name" value="AAA_lid_10"/>
    <property type="match status" value="1"/>
</dbReference>
<keyword evidence="4 11" id="KW-0235">DNA replication</keyword>
<evidence type="ECO:0000256" key="4">
    <source>
        <dbReference type="ARBA" id="ARBA00022705"/>
    </source>
</evidence>
<dbReference type="InterPro" id="IPR015163">
    <property type="entry name" value="Cdc6_C"/>
</dbReference>
<evidence type="ECO:0000256" key="5">
    <source>
        <dbReference type="ARBA" id="ARBA00022723"/>
    </source>
</evidence>
<comment type="caution">
    <text evidence="14">The sequence shown here is derived from an EMBL/GenBank/DDBJ whole genome shotgun (WGS) entry which is preliminary data.</text>
</comment>
<evidence type="ECO:0000313" key="14">
    <source>
        <dbReference type="EMBL" id="KAL3286652.1"/>
    </source>
</evidence>
<feature type="region of interest" description="Disordered" evidence="12">
    <location>
        <begin position="219"/>
        <end position="242"/>
    </location>
</feature>
<feature type="domain" description="AAA+ ATPase" evidence="13">
    <location>
        <begin position="367"/>
        <end position="519"/>
    </location>
</feature>
<keyword evidence="6 11" id="KW-0547">Nucleotide-binding</keyword>
<dbReference type="GO" id="GO:0046872">
    <property type="term" value="F:metal ion binding"/>
    <property type="evidence" value="ECO:0007669"/>
    <property type="project" value="UniProtKB-KW"/>
</dbReference>
<evidence type="ECO:0000256" key="3">
    <source>
        <dbReference type="ARBA" id="ARBA00019081"/>
    </source>
</evidence>
<dbReference type="PANTHER" id="PTHR10763">
    <property type="entry name" value="CELL DIVISION CONTROL PROTEIN 6-RELATED"/>
    <property type="match status" value="1"/>
</dbReference>
<proteinExistence type="inferred from homology"/>
<keyword evidence="5" id="KW-0479">Metal-binding</keyword>
<keyword evidence="10 11" id="KW-0539">Nucleus</keyword>
<sequence length="699" mass="79687">MEVDEFHVSQTAPVRRNLNSSFNDSSSQDDQFLNYSIVEQEQENLKIKLRVSNGKVLSDIPHNQPIVLLDRVSSSRKNNKNNVIYELRSPTLNKGIGIDQSISSKQTQNRSKKTLKFHDLSNMIENLKIQDRSPTKVSPRKLRRLSKPFYQETFSDSESEHYNIRRKSVRNKVSNTFYSEYYNSESETDNEREKSIRSKINYQGDMGNSRVSAKYEVLDSKGENESQYQKKESKNSETEKETSVIVMNDCTPEIKLSKRKSVRRTIKSSEIQGTTKICNLHPNERSKLEKTLVNSRTTKNTPLKLIREGMLTPTTDRRKKLVSKETTPLVVARNNLHVSYVPTILTCRENEYADVYNFIEGKLNDKCGGCMYISGVPGTGKTATVTIAIENLIETRKNEGYPLFNYININGMRLTEPRQCYVEILKQLTGKRLHWEQALSKLEEKFTTKSNKKVIPTVLLVDELDILCTKRQDVVYSLLDWPTKSNAQLIVITIANTMDLPERLLMSRVTSRLGLTRLTFQAYTHKQLQEIVVNRLTGNDSFKLDAIQFVARKVASVSGDARRALDICRRAAEIAEIEGHNCQVSMKHVNAALDAMITQPKVKAIAHCSKLEKLILRSVIAEIERTGVEESIFGDVYKMLTSLTASEGFTMVNVSLAASAIYRLNSCRLLLIDQKCIDFNQRIILNVSADDVYYALKKN</sequence>
<comment type="subcellular location">
    <subcellularLocation>
        <location evidence="1 11">Nucleus</location>
    </subcellularLocation>
</comment>
<gene>
    <name evidence="14" type="ORF">HHI36_001151</name>
</gene>
<dbReference type="SMART" id="SM00382">
    <property type="entry name" value="AAA"/>
    <property type="match status" value="1"/>
</dbReference>
<dbReference type="GO" id="GO:0006260">
    <property type="term" value="P:DNA replication"/>
    <property type="evidence" value="ECO:0007669"/>
    <property type="project" value="UniProtKB-KW"/>
</dbReference>
<evidence type="ECO:0000256" key="2">
    <source>
        <dbReference type="ARBA" id="ARBA00008398"/>
    </source>
</evidence>
<comment type="subunit">
    <text evidence="11">ORC is composed of six subunits.</text>
</comment>
<evidence type="ECO:0000256" key="8">
    <source>
        <dbReference type="ARBA" id="ARBA00022842"/>
    </source>
</evidence>
<dbReference type="InterPro" id="IPR050311">
    <property type="entry name" value="ORC1/CDC6"/>
</dbReference>
<accession>A0ABD2P7G8</accession>
<keyword evidence="9 11" id="KW-0238">DNA-binding</keyword>
<dbReference type="GO" id="GO:0005634">
    <property type="term" value="C:nucleus"/>
    <property type="evidence" value="ECO:0007669"/>
    <property type="project" value="UniProtKB-SubCell"/>
</dbReference>
<dbReference type="Gene3D" id="1.10.8.60">
    <property type="match status" value="1"/>
</dbReference>
<dbReference type="InterPro" id="IPR041083">
    <property type="entry name" value="AAA_lid_10"/>
</dbReference>
<evidence type="ECO:0000256" key="10">
    <source>
        <dbReference type="ARBA" id="ARBA00023242"/>
    </source>
</evidence>
<dbReference type="InterPro" id="IPR027417">
    <property type="entry name" value="P-loop_NTPase"/>
</dbReference>
<evidence type="ECO:0000256" key="7">
    <source>
        <dbReference type="ARBA" id="ARBA00022840"/>
    </source>
</evidence>
<dbReference type="FunFam" id="3.40.50.300:FF:000199">
    <property type="entry name" value="Origin recognition complex subunit 1"/>
    <property type="match status" value="1"/>
</dbReference>
<name>A0ABD2P7G8_9CUCU</name>
<keyword evidence="15" id="KW-1185">Reference proteome</keyword>
<dbReference type="FunFam" id="1.10.8.60:FF:000062">
    <property type="entry name" value="Origin recognition complex subunit 1"/>
    <property type="match status" value="1"/>
</dbReference>
<dbReference type="InterPro" id="IPR003959">
    <property type="entry name" value="ATPase_AAA_core"/>
</dbReference>
<dbReference type="InterPro" id="IPR003593">
    <property type="entry name" value="AAA+_ATPase"/>
</dbReference>
<reference evidence="14 15" key="1">
    <citation type="journal article" date="2021" name="BMC Biol.">
        <title>Horizontally acquired antibacterial genes associated with adaptive radiation of ladybird beetles.</title>
        <authorList>
            <person name="Li H.S."/>
            <person name="Tang X.F."/>
            <person name="Huang Y.H."/>
            <person name="Xu Z.Y."/>
            <person name="Chen M.L."/>
            <person name="Du X.Y."/>
            <person name="Qiu B.Y."/>
            <person name="Chen P.T."/>
            <person name="Zhang W."/>
            <person name="Slipinski A."/>
            <person name="Escalona H.E."/>
            <person name="Waterhouse R.M."/>
            <person name="Zwick A."/>
            <person name="Pang H."/>
        </authorList>
    </citation>
    <scope>NUCLEOTIDE SEQUENCE [LARGE SCALE GENOMIC DNA]</scope>
    <source>
        <strain evidence="14">SYSU2018</strain>
    </source>
</reference>
<dbReference type="AlphaFoldDB" id="A0ABD2P7G8"/>
<evidence type="ECO:0000256" key="12">
    <source>
        <dbReference type="SAM" id="MobiDB-lite"/>
    </source>
</evidence>
<dbReference type="GO" id="GO:0003677">
    <property type="term" value="F:DNA binding"/>
    <property type="evidence" value="ECO:0007669"/>
    <property type="project" value="UniProtKB-KW"/>
</dbReference>
<evidence type="ECO:0000256" key="1">
    <source>
        <dbReference type="ARBA" id="ARBA00004123"/>
    </source>
</evidence>
<dbReference type="Gene3D" id="3.40.50.300">
    <property type="entry name" value="P-loop containing nucleotide triphosphate hydrolases"/>
    <property type="match status" value="1"/>
</dbReference>
<comment type="similarity">
    <text evidence="2 11">Belongs to the ORC1 family.</text>
</comment>
<dbReference type="PANTHER" id="PTHR10763:SF23">
    <property type="entry name" value="ORIGIN RECOGNITION COMPLEX SUBUNIT 1"/>
    <property type="match status" value="1"/>
</dbReference>
<evidence type="ECO:0000256" key="11">
    <source>
        <dbReference type="RuleBase" id="RU365058"/>
    </source>
</evidence>
<dbReference type="Pfam" id="PF09079">
    <property type="entry name" value="WHD_Cdc6"/>
    <property type="match status" value="1"/>
</dbReference>
<dbReference type="Pfam" id="PF00004">
    <property type="entry name" value="AAA"/>
    <property type="match status" value="1"/>
</dbReference>
<dbReference type="GO" id="GO:0005524">
    <property type="term" value="F:ATP binding"/>
    <property type="evidence" value="ECO:0007669"/>
    <property type="project" value="UniProtKB-KW"/>
</dbReference>
<dbReference type="SUPFAM" id="SSF52540">
    <property type="entry name" value="P-loop containing nucleoside triphosphate hydrolases"/>
    <property type="match status" value="1"/>
</dbReference>
<dbReference type="EMBL" id="JABFTP020000185">
    <property type="protein sequence ID" value="KAL3286652.1"/>
    <property type="molecule type" value="Genomic_DNA"/>
</dbReference>
<organism evidence="14 15">
    <name type="scientific">Cryptolaemus montrouzieri</name>
    <dbReference type="NCBI Taxonomy" id="559131"/>
    <lineage>
        <taxon>Eukaryota</taxon>
        <taxon>Metazoa</taxon>
        <taxon>Ecdysozoa</taxon>
        <taxon>Arthropoda</taxon>
        <taxon>Hexapoda</taxon>
        <taxon>Insecta</taxon>
        <taxon>Pterygota</taxon>
        <taxon>Neoptera</taxon>
        <taxon>Endopterygota</taxon>
        <taxon>Coleoptera</taxon>
        <taxon>Polyphaga</taxon>
        <taxon>Cucujiformia</taxon>
        <taxon>Coccinelloidea</taxon>
        <taxon>Coccinellidae</taxon>
        <taxon>Scymninae</taxon>
        <taxon>Scymnini</taxon>
        <taxon>Cryptolaemus</taxon>
    </lineage>
</organism>
<evidence type="ECO:0000259" key="13">
    <source>
        <dbReference type="SMART" id="SM00382"/>
    </source>
</evidence>